<dbReference type="AlphaFoldDB" id="A0AAV4D9D6"/>
<keyword evidence="3" id="KW-1185">Reference proteome</keyword>
<dbReference type="EMBL" id="BLXT01007646">
    <property type="protein sequence ID" value="GFO40862.1"/>
    <property type="molecule type" value="Genomic_DNA"/>
</dbReference>
<evidence type="ECO:0000256" key="1">
    <source>
        <dbReference type="SAM" id="MobiDB-lite"/>
    </source>
</evidence>
<reference evidence="2 3" key="1">
    <citation type="journal article" date="2021" name="Elife">
        <title>Chloroplast acquisition without the gene transfer in kleptoplastic sea slugs, Plakobranchus ocellatus.</title>
        <authorList>
            <person name="Maeda T."/>
            <person name="Takahashi S."/>
            <person name="Yoshida T."/>
            <person name="Shimamura S."/>
            <person name="Takaki Y."/>
            <person name="Nagai Y."/>
            <person name="Toyoda A."/>
            <person name="Suzuki Y."/>
            <person name="Arimoto A."/>
            <person name="Ishii H."/>
            <person name="Satoh N."/>
            <person name="Nishiyama T."/>
            <person name="Hasebe M."/>
            <person name="Maruyama T."/>
            <person name="Minagawa J."/>
            <person name="Obokata J."/>
            <person name="Shigenobu S."/>
        </authorList>
    </citation>
    <scope>NUCLEOTIDE SEQUENCE [LARGE SCALE GENOMIC DNA]</scope>
</reference>
<name>A0AAV4D9D6_9GAST</name>
<feature type="region of interest" description="Disordered" evidence="1">
    <location>
        <begin position="65"/>
        <end position="118"/>
    </location>
</feature>
<proteinExistence type="predicted"/>
<accession>A0AAV4D9D6</accession>
<comment type="caution">
    <text evidence="2">The sequence shown here is derived from an EMBL/GenBank/DDBJ whole genome shotgun (WGS) entry which is preliminary data.</text>
</comment>
<evidence type="ECO:0000313" key="2">
    <source>
        <dbReference type="EMBL" id="GFO40862.1"/>
    </source>
</evidence>
<evidence type="ECO:0000313" key="3">
    <source>
        <dbReference type="Proteomes" id="UP000735302"/>
    </source>
</evidence>
<gene>
    <name evidence="2" type="ORF">PoB_006736700</name>
</gene>
<dbReference type="Proteomes" id="UP000735302">
    <property type="component" value="Unassembled WGS sequence"/>
</dbReference>
<organism evidence="2 3">
    <name type="scientific">Plakobranchus ocellatus</name>
    <dbReference type="NCBI Taxonomy" id="259542"/>
    <lineage>
        <taxon>Eukaryota</taxon>
        <taxon>Metazoa</taxon>
        <taxon>Spiralia</taxon>
        <taxon>Lophotrochozoa</taxon>
        <taxon>Mollusca</taxon>
        <taxon>Gastropoda</taxon>
        <taxon>Heterobranchia</taxon>
        <taxon>Euthyneura</taxon>
        <taxon>Panpulmonata</taxon>
        <taxon>Sacoglossa</taxon>
        <taxon>Placobranchoidea</taxon>
        <taxon>Plakobranchidae</taxon>
        <taxon>Plakobranchus</taxon>
    </lineage>
</organism>
<sequence>MERYLSIKKILCLSISGIRTITTSSFSEHGYFTVLGKGGAPGIFFSTNLAPRYNACHGAQSRETLHGTPIRVSGQQQRYTSRKMLRTSTGHEKNDQEIGQQRPGSTHPPFRVEGERCG</sequence>
<protein>
    <submittedName>
        <fullName evidence="2">Uncharacterized protein</fullName>
    </submittedName>
</protein>